<gene>
    <name evidence="9" type="ORF">HID58_011529</name>
</gene>
<evidence type="ECO:0000256" key="5">
    <source>
        <dbReference type="PROSITE-ProRule" id="PRU00723"/>
    </source>
</evidence>
<dbReference type="Pfam" id="PF00642">
    <property type="entry name" value="zf-CCCH"/>
    <property type="match status" value="1"/>
</dbReference>
<dbReference type="InterPro" id="IPR045877">
    <property type="entry name" value="ZFP36-like"/>
</dbReference>
<comment type="caution">
    <text evidence="9">The sequence shown here is derived from an EMBL/GenBank/DDBJ whole genome shotgun (WGS) entry which is preliminary data.</text>
</comment>
<feature type="domain" description="PABC" evidence="8">
    <location>
        <begin position="26"/>
        <end position="103"/>
    </location>
</feature>
<dbReference type="SMART" id="SM00517">
    <property type="entry name" value="PolyA"/>
    <property type="match status" value="3"/>
</dbReference>
<feature type="domain" description="C3H1-type" evidence="7">
    <location>
        <begin position="593"/>
        <end position="621"/>
    </location>
</feature>
<organism evidence="9 10">
    <name type="scientific">Brassica napus</name>
    <name type="common">Rape</name>
    <dbReference type="NCBI Taxonomy" id="3708"/>
    <lineage>
        <taxon>Eukaryota</taxon>
        <taxon>Viridiplantae</taxon>
        <taxon>Streptophyta</taxon>
        <taxon>Embryophyta</taxon>
        <taxon>Tracheophyta</taxon>
        <taxon>Spermatophyta</taxon>
        <taxon>Magnoliopsida</taxon>
        <taxon>eudicotyledons</taxon>
        <taxon>Gunneridae</taxon>
        <taxon>Pentapetalae</taxon>
        <taxon>rosids</taxon>
        <taxon>malvids</taxon>
        <taxon>Brassicales</taxon>
        <taxon>Brassicaceae</taxon>
        <taxon>Brassiceae</taxon>
        <taxon>Brassica</taxon>
    </lineage>
</organism>
<dbReference type="PROSITE" id="PS50103">
    <property type="entry name" value="ZF_C3H1"/>
    <property type="match status" value="3"/>
</dbReference>
<keyword evidence="4 5" id="KW-0862">Zinc</keyword>
<evidence type="ECO:0000313" key="9">
    <source>
        <dbReference type="EMBL" id="KAH0934412.1"/>
    </source>
</evidence>
<evidence type="ECO:0000256" key="6">
    <source>
        <dbReference type="SAM" id="MobiDB-lite"/>
    </source>
</evidence>
<feature type="compositionally biased region" description="Low complexity" evidence="6">
    <location>
        <begin position="572"/>
        <end position="585"/>
    </location>
</feature>
<feature type="zinc finger region" description="C3H1-type" evidence="5">
    <location>
        <begin position="593"/>
        <end position="621"/>
    </location>
</feature>
<dbReference type="SUPFAM" id="SSF90229">
    <property type="entry name" value="CCCH zinc finger"/>
    <property type="match status" value="3"/>
</dbReference>
<feature type="domain" description="PABC" evidence="8">
    <location>
        <begin position="379"/>
        <end position="456"/>
    </location>
</feature>
<dbReference type="InterPro" id="IPR036855">
    <property type="entry name" value="Znf_CCCH_sf"/>
</dbReference>
<keyword evidence="2" id="KW-0677">Repeat</keyword>
<sequence length="801" mass="89988">MPPPPVAVYRSDDFLARVAFYQRFHVAAALTEALENRTPSEQRTLIGETLYPLVELLQPLFAPKITGMLLELPRPQIFRCIESPEVLKAKVNEAIDVLVDWYPQQMKLNGQEAKDIHDPLSRAAFTRRFSVAVLNEALENRTPSEQRILIGETLYPLVELVEPNFTAKITGMLLELDRTQIFKLIESPEAFKEKVYEAIYETSCSTPPVYFEHQSSGNLGPTVLDFLKRRLLHHLACPLGTSRNVRTFKYVLPRFSNCSKDSEGFVLIAGSSVHGSKSNLKTAAKREGSHIESLEAAIYRGTVNEHRHSDSIKKENIQYGTCEKCEEAKTGFETHDDCETYSLSDPRLWSGHPSTKPTQLGVSVSDDFLARTAFYLRFPVAALTEELENRTPSEQRTLIGETLYPLVELLQPMFAPKITGMLLELPRPQIFRCIESPEVLKEKWTVMDSSYSDSRPYGVWNQTQMVDSMSNDQSESQTMPQLKRPRLVDDNNTSWNVPSSNAPPVNKGTANIFYKTRMCVKFKSGACRNGELCNFAHGMEDLRQPPSNWQEIVGPPVQDREKERERERERLSSVSGGNNSTNNGNWEDDQKIILRMKLCRKFCFGEECPYGDRCNFIHEDLSKFREENGKLRESLAISVVDPLSVENGVVAFSQQVEVNRQGGVSVPVPSPLNNGVGGVKTVFWKTRLCGKFEKGQCPFGDNCHFAHGQAELLQHSVGRVEGEAVNAVAASVSKPMVVPANEAFAMKPAAQVTADSSGLNDEGRRKKCLLKWSDSKKINRIYGDWIDDLPVGQKSTKPVES</sequence>
<reference evidence="9 10" key="1">
    <citation type="submission" date="2021-05" db="EMBL/GenBank/DDBJ databases">
        <title>Genome Assembly of Synthetic Allotetraploid Brassica napus Reveals Homoeologous Exchanges between Subgenomes.</title>
        <authorList>
            <person name="Davis J.T."/>
        </authorList>
    </citation>
    <scope>NUCLEOTIDE SEQUENCE [LARGE SCALE GENOMIC DNA]</scope>
    <source>
        <strain evidence="10">cv. Da-Ae</strain>
        <tissue evidence="9">Seedling</tissue>
    </source>
</reference>
<dbReference type="Gene3D" id="1.10.1900.10">
    <property type="entry name" value="c-terminal domain of poly(a) binding protein"/>
    <property type="match status" value="3"/>
</dbReference>
<dbReference type="Proteomes" id="UP000824890">
    <property type="component" value="Unassembled WGS sequence"/>
</dbReference>
<dbReference type="SMART" id="SM00356">
    <property type="entry name" value="ZnF_C3H1"/>
    <property type="match status" value="3"/>
</dbReference>
<keyword evidence="10" id="KW-1185">Reference proteome</keyword>
<feature type="region of interest" description="Disordered" evidence="6">
    <location>
        <begin position="467"/>
        <end position="502"/>
    </location>
</feature>
<feature type="zinc finger region" description="C3H1-type" evidence="5">
    <location>
        <begin position="513"/>
        <end position="540"/>
    </location>
</feature>
<accession>A0ABQ8DYG0</accession>
<evidence type="ECO:0000256" key="3">
    <source>
        <dbReference type="ARBA" id="ARBA00022771"/>
    </source>
</evidence>
<dbReference type="InterPro" id="IPR000571">
    <property type="entry name" value="Znf_CCCH"/>
</dbReference>
<dbReference type="PROSITE" id="PS51309">
    <property type="entry name" value="PABC"/>
    <property type="match status" value="3"/>
</dbReference>
<name>A0ABQ8DYG0_BRANA</name>
<feature type="zinc finger region" description="C3H1-type" evidence="5">
    <location>
        <begin position="683"/>
        <end position="710"/>
    </location>
</feature>
<evidence type="ECO:0000256" key="2">
    <source>
        <dbReference type="ARBA" id="ARBA00022737"/>
    </source>
</evidence>
<dbReference type="EMBL" id="JAGKQM010000003">
    <property type="protein sequence ID" value="KAH0934412.1"/>
    <property type="molecule type" value="Genomic_DNA"/>
</dbReference>
<evidence type="ECO:0000256" key="1">
    <source>
        <dbReference type="ARBA" id="ARBA00022723"/>
    </source>
</evidence>
<dbReference type="Gene3D" id="4.10.1000.10">
    <property type="entry name" value="Zinc finger, CCCH-type"/>
    <property type="match status" value="3"/>
</dbReference>
<keyword evidence="1 5" id="KW-0479">Metal-binding</keyword>
<feature type="region of interest" description="Disordered" evidence="6">
    <location>
        <begin position="544"/>
        <end position="586"/>
    </location>
</feature>
<dbReference type="PANTHER" id="PTHR12547:SF121">
    <property type="entry name" value="ZINC FINGER CCCH DOMAIN-CONTAINING PROTEIN 39"/>
    <property type="match status" value="1"/>
</dbReference>
<evidence type="ECO:0000256" key="4">
    <source>
        <dbReference type="ARBA" id="ARBA00022833"/>
    </source>
</evidence>
<evidence type="ECO:0000259" key="7">
    <source>
        <dbReference type="PROSITE" id="PS50103"/>
    </source>
</evidence>
<dbReference type="Pfam" id="PF25427">
    <property type="entry name" value="zf-CCCH_UNK"/>
    <property type="match status" value="1"/>
</dbReference>
<proteinExistence type="predicted"/>
<evidence type="ECO:0000313" key="10">
    <source>
        <dbReference type="Proteomes" id="UP000824890"/>
    </source>
</evidence>
<feature type="domain" description="C3H1-type" evidence="7">
    <location>
        <begin position="513"/>
        <end position="540"/>
    </location>
</feature>
<feature type="compositionally biased region" description="Basic and acidic residues" evidence="6">
    <location>
        <begin position="558"/>
        <end position="571"/>
    </location>
</feature>
<feature type="compositionally biased region" description="Polar residues" evidence="6">
    <location>
        <begin position="490"/>
        <end position="502"/>
    </location>
</feature>
<evidence type="ECO:0000259" key="8">
    <source>
        <dbReference type="PROSITE" id="PS51309"/>
    </source>
</evidence>
<dbReference type="InterPro" id="IPR002004">
    <property type="entry name" value="PABP_HYD_C"/>
</dbReference>
<feature type="domain" description="PABC" evidence="8">
    <location>
        <begin position="130"/>
        <end position="207"/>
    </location>
</feature>
<feature type="compositionally biased region" description="Polar residues" evidence="6">
    <location>
        <begin position="467"/>
        <end position="480"/>
    </location>
</feature>
<feature type="domain" description="C3H1-type" evidence="7">
    <location>
        <begin position="683"/>
        <end position="710"/>
    </location>
</feature>
<dbReference type="InterPro" id="IPR036053">
    <property type="entry name" value="PABP-dom"/>
</dbReference>
<protein>
    <submittedName>
        <fullName evidence="9">Uncharacterized protein</fullName>
    </submittedName>
</protein>
<keyword evidence="3 5" id="KW-0863">Zinc-finger</keyword>
<dbReference type="SUPFAM" id="SSF63570">
    <property type="entry name" value="PABC (PABP) domain"/>
    <property type="match status" value="3"/>
</dbReference>
<dbReference type="PANTHER" id="PTHR12547">
    <property type="entry name" value="CCCH ZINC FINGER/TIS11-RELATED"/>
    <property type="match status" value="1"/>
</dbReference>
<dbReference type="Pfam" id="PF00658">
    <property type="entry name" value="MLLE"/>
    <property type="match status" value="3"/>
</dbReference>